<dbReference type="Proteomes" id="UP000290433">
    <property type="component" value="Unassembled WGS sequence"/>
</dbReference>
<comment type="caution">
    <text evidence="1">The sequence shown here is derived from an EMBL/GenBank/DDBJ whole genome shotgun (WGS) entry which is preliminary data.</text>
</comment>
<dbReference type="InterPro" id="IPR014710">
    <property type="entry name" value="RmlC-like_jellyroll"/>
</dbReference>
<protein>
    <submittedName>
        <fullName evidence="1">Transcriptional regulator, crp/fnr family protein</fullName>
    </submittedName>
</protein>
<reference evidence="1 2" key="1">
    <citation type="submission" date="2014-12" db="EMBL/GenBank/DDBJ databases">
        <title>Genome sequence of Flavobacterium anhuiense RCM74.</title>
        <authorList>
            <person name="Kim J.F."/>
            <person name="Song J.Y."/>
            <person name="Kwak M.-J."/>
            <person name="Lee S.-W."/>
        </authorList>
    </citation>
    <scope>NUCLEOTIDE SEQUENCE [LARGE SCALE GENOMIC DNA]</scope>
    <source>
        <strain evidence="1 2">RCM74</strain>
    </source>
</reference>
<sequence length="52" mass="5944">MPEKTQTNTDRWCILIPIFAPIEIPARTILLEEGSVSKTMFFIEKGCLRTCT</sequence>
<evidence type="ECO:0000313" key="2">
    <source>
        <dbReference type="Proteomes" id="UP000290433"/>
    </source>
</evidence>
<dbReference type="InterPro" id="IPR018490">
    <property type="entry name" value="cNMP-bd_dom_sf"/>
</dbReference>
<name>A0A444VZ87_9FLAO</name>
<proteinExistence type="predicted"/>
<gene>
    <name evidence="1" type="ORF">NU08_2108</name>
</gene>
<dbReference type="AlphaFoldDB" id="A0A444VZ87"/>
<evidence type="ECO:0000313" key="1">
    <source>
        <dbReference type="EMBL" id="RYJ38883.1"/>
    </source>
</evidence>
<dbReference type="SUPFAM" id="SSF51206">
    <property type="entry name" value="cAMP-binding domain-like"/>
    <property type="match status" value="1"/>
</dbReference>
<dbReference type="RefSeq" id="WP_204251866.1">
    <property type="nucleotide sequence ID" value="NZ_JUIV01000006.1"/>
</dbReference>
<accession>A0A444VZ87</accession>
<organism evidence="1 2">
    <name type="scientific">Flavobacterium anhuiense</name>
    <dbReference type="NCBI Taxonomy" id="459526"/>
    <lineage>
        <taxon>Bacteria</taxon>
        <taxon>Pseudomonadati</taxon>
        <taxon>Bacteroidota</taxon>
        <taxon>Flavobacteriia</taxon>
        <taxon>Flavobacteriales</taxon>
        <taxon>Flavobacteriaceae</taxon>
        <taxon>Flavobacterium</taxon>
    </lineage>
</organism>
<dbReference type="Gene3D" id="2.60.120.10">
    <property type="entry name" value="Jelly Rolls"/>
    <property type="match status" value="1"/>
</dbReference>
<dbReference type="EMBL" id="JUIV01000006">
    <property type="protein sequence ID" value="RYJ38883.1"/>
    <property type="molecule type" value="Genomic_DNA"/>
</dbReference>